<dbReference type="EMBL" id="CAFBNC010000024">
    <property type="protein sequence ID" value="CAB4931247.1"/>
    <property type="molecule type" value="Genomic_DNA"/>
</dbReference>
<evidence type="ECO:0000256" key="4">
    <source>
        <dbReference type="ARBA" id="ARBA00022692"/>
    </source>
</evidence>
<dbReference type="InterPro" id="IPR024791">
    <property type="entry name" value="Cyt_c/ubiquinol_Oxase_su3"/>
</dbReference>
<protein>
    <recommendedName>
        <fullName evidence="3">cytochrome-c oxidase</fullName>
        <ecNumber evidence="3">7.1.1.9</ecNumber>
    </recommendedName>
    <alternativeName>
        <fullName evidence="8">Cytochrome c oxidase polypeptide III</fullName>
    </alternativeName>
</protein>
<comment type="subcellular location">
    <subcellularLocation>
        <location evidence="1">Membrane</location>
        <topology evidence="1">Multi-pass membrane protein</topology>
    </subcellularLocation>
</comment>
<dbReference type="InterPro" id="IPR000298">
    <property type="entry name" value="Cyt_c_oxidase-like_su3"/>
</dbReference>
<organism evidence="11">
    <name type="scientific">freshwater metagenome</name>
    <dbReference type="NCBI Taxonomy" id="449393"/>
    <lineage>
        <taxon>unclassified sequences</taxon>
        <taxon>metagenomes</taxon>
        <taxon>ecological metagenomes</taxon>
    </lineage>
</organism>
<reference evidence="11" key="1">
    <citation type="submission" date="2020-05" db="EMBL/GenBank/DDBJ databases">
        <authorList>
            <person name="Chiriac C."/>
            <person name="Salcher M."/>
            <person name="Ghai R."/>
            <person name="Kavagutti S V."/>
        </authorList>
    </citation>
    <scope>NUCLEOTIDE SEQUENCE</scope>
</reference>
<dbReference type="GO" id="GO:0016020">
    <property type="term" value="C:membrane"/>
    <property type="evidence" value="ECO:0007669"/>
    <property type="project" value="UniProtKB-SubCell"/>
</dbReference>
<dbReference type="CDD" id="cd00386">
    <property type="entry name" value="Heme_Cu_Oxidase_III_like"/>
    <property type="match status" value="1"/>
</dbReference>
<evidence type="ECO:0000256" key="9">
    <source>
        <dbReference type="SAM" id="Phobius"/>
    </source>
</evidence>
<sequence>MAATHALPAAPPVQRPRVLVVGTAFVSAATVMTFVGLIGIYLTQRAAIISAGDIWLPKGVTIPLQQPNTMLFTLLMSVVTMQWAVHAIANNDRLNTYLALSMTLVFGFATVVMTWYLYTLMNLDIATSSQAVLIYTITGLHLFLLVGAMLFIALMAFRAFAGSFDARQHDGITAAALFWYALVAVYVLIWITIYVTK</sequence>
<dbReference type="Gene3D" id="1.20.120.80">
    <property type="entry name" value="Cytochrome c oxidase, subunit III, four-helix bundle"/>
    <property type="match status" value="1"/>
</dbReference>
<keyword evidence="6 9" id="KW-1133">Transmembrane helix</keyword>
<dbReference type="InterPro" id="IPR013833">
    <property type="entry name" value="Cyt_c_oxidase_su3_a-hlx"/>
</dbReference>
<dbReference type="InterPro" id="IPR035973">
    <property type="entry name" value="Cyt_c_oxidase_su3-like_sf"/>
</dbReference>
<feature type="domain" description="Heme-copper oxidase subunit III family profile" evidence="10">
    <location>
        <begin position="1"/>
        <end position="197"/>
    </location>
</feature>
<dbReference type="GO" id="GO:0019646">
    <property type="term" value="P:aerobic electron transport chain"/>
    <property type="evidence" value="ECO:0007669"/>
    <property type="project" value="InterPro"/>
</dbReference>
<feature type="transmembrane region" description="Helical" evidence="9">
    <location>
        <begin position="68"/>
        <end position="85"/>
    </location>
</feature>
<evidence type="ECO:0000256" key="7">
    <source>
        <dbReference type="ARBA" id="ARBA00023136"/>
    </source>
</evidence>
<evidence type="ECO:0000256" key="3">
    <source>
        <dbReference type="ARBA" id="ARBA00012949"/>
    </source>
</evidence>
<proteinExistence type="inferred from homology"/>
<keyword evidence="4 9" id="KW-0812">Transmembrane</keyword>
<evidence type="ECO:0000256" key="5">
    <source>
        <dbReference type="ARBA" id="ARBA00022967"/>
    </source>
</evidence>
<evidence type="ECO:0000256" key="8">
    <source>
        <dbReference type="ARBA" id="ARBA00031625"/>
    </source>
</evidence>
<evidence type="ECO:0000256" key="6">
    <source>
        <dbReference type="ARBA" id="ARBA00022989"/>
    </source>
</evidence>
<feature type="transmembrane region" description="Helical" evidence="9">
    <location>
        <begin position="97"/>
        <end position="120"/>
    </location>
</feature>
<dbReference type="PANTHER" id="PTHR11403">
    <property type="entry name" value="CYTOCHROME C OXIDASE SUBUNIT III"/>
    <property type="match status" value="1"/>
</dbReference>
<evidence type="ECO:0000259" key="10">
    <source>
        <dbReference type="PROSITE" id="PS50253"/>
    </source>
</evidence>
<dbReference type="AlphaFoldDB" id="A0A6J7IM90"/>
<keyword evidence="5" id="KW-1278">Translocase</keyword>
<accession>A0A6J7IM90</accession>
<evidence type="ECO:0000256" key="2">
    <source>
        <dbReference type="ARBA" id="ARBA00010581"/>
    </source>
</evidence>
<feature type="transmembrane region" description="Helical" evidence="9">
    <location>
        <begin position="177"/>
        <end position="196"/>
    </location>
</feature>
<evidence type="ECO:0000313" key="11">
    <source>
        <dbReference type="EMBL" id="CAB4931247.1"/>
    </source>
</evidence>
<dbReference type="PANTHER" id="PTHR11403:SF7">
    <property type="entry name" value="CYTOCHROME C OXIDASE SUBUNIT 3"/>
    <property type="match status" value="1"/>
</dbReference>
<dbReference type="PROSITE" id="PS50253">
    <property type="entry name" value="COX3"/>
    <property type="match status" value="1"/>
</dbReference>
<feature type="transmembrane region" description="Helical" evidence="9">
    <location>
        <begin position="18"/>
        <end position="42"/>
    </location>
</feature>
<gene>
    <name evidence="11" type="ORF">UFOPK3733_00684</name>
</gene>
<comment type="similarity">
    <text evidence="2">Belongs to the cytochrome c oxidase subunit 3 family.</text>
</comment>
<dbReference type="GO" id="GO:0004129">
    <property type="term" value="F:cytochrome-c oxidase activity"/>
    <property type="evidence" value="ECO:0007669"/>
    <property type="project" value="UniProtKB-EC"/>
</dbReference>
<dbReference type="Pfam" id="PF00510">
    <property type="entry name" value="COX3"/>
    <property type="match status" value="1"/>
</dbReference>
<dbReference type="EC" id="7.1.1.9" evidence="3"/>
<keyword evidence="7 9" id="KW-0472">Membrane</keyword>
<name>A0A6J7IM90_9ZZZZ</name>
<dbReference type="SUPFAM" id="SSF81452">
    <property type="entry name" value="Cytochrome c oxidase subunit III-like"/>
    <property type="match status" value="1"/>
</dbReference>
<evidence type="ECO:0000256" key="1">
    <source>
        <dbReference type="ARBA" id="ARBA00004141"/>
    </source>
</evidence>
<feature type="transmembrane region" description="Helical" evidence="9">
    <location>
        <begin position="132"/>
        <end position="157"/>
    </location>
</feature>